<gene>
    <name evidence="2" type="ORF">B456_011G003000</name>
</gene>
<dbReference type="EMBL" id="CM001750">
    <property type="protein sequence ID" value="KJB69017.1"/>
    <property type="molecule type" value="Genomic_DNA"/>
</dbReference>
<keyword evidence="3" id="KW-1185">Reference proteome</keyword>
<dbReference type="AlphaFoldDB" id="A0A0D2REU9"/>
<reference evidence="2 3" key="1">
    <citation type="journal article" date="2012" name="Nature">
        <title>Repeated polyploidization of Gossypium genomes and the evolution of spinnable cotton fibres.</title>
        <authorList>
            <person name="Paterson A.H."/>
            <person name="Wendel J.F."/>
            <person name="Gundlach H."/>
            <person name="Guo H."/>
            <person name="Jenkins J."/>
            <person name="Jin D."/>
            <person name="Llewellyn D."/>
            <person name="Showmaker K.C."/>
            <person name="Shu S."/>
            <person name="Udall J."/>
            <person name="Yoo M.J."/>
            <person name="Byers R."/>
            <person name="Chen W."/>
            <person name="Doron-Faigenboim A."/>
            <person name="Duke M.V."/>
            <person name="Gong L."/>
            <person name="Grimwood J."/>
            <person name="Grover C."/>
            <person name="Grupp K."/>
            <person name="Hu G."/>
            <person name="Lee T.H."/>
            <person name="Li J."/>
            <person name="Lin L."/>
            <person name="Liu T."/>
            <person name="Marler B.S."/>
            <person name="Page J.T."/>
            <person name="Roberts A.W."/>
            <person name="Romanel E."/>
            <person name="Sanders W.S."/>
            <person name="Szadkowski E."/>
            <person name="Tan X."/>
            <person name="Tang H."/>
            <person name="Xu C."/>
            <person name="Wang J."/>
            <person name="Wang Z."/>
            <person name="Zhang D."/>
            <person name="Zhang L."/>
            <person name="Ashrafi H."/>
            <person name="Bedon F."/>
            <person name="Bowers J.E."/>
            <person name="Brubaker C.L."/>
            <person name="Chee P.W."/>
            <person name="Das S."/>
            <person name="Gingle A.R."/>
            <person name="Haigler C.H."/>
            <person name="Harker D."/>
            <person name="Hoffmann L.V."/>
            <person name="Hovav R."/>
            <person name="Jones D.C."/>
            <person name="Lemke C."/>
            <person name="Mansoor S."/>
            <person name="ur Rahman M."/>
            <person name="Rainville L.N."/>
            <person name="Rambani A."/>
            <person name="Reddy U.K."/>
            <person name="Rong J.K."/>
            <person name="Saranga Y."/>
            <person name="Scheffler B.E."/>
            <person name="Scheffler J.A."/>
            <person name="Stelly D.M."/>
            <person name="Triplett B.A."/>
            <person name="Van Deynze A."/>
            <person name="Vaslin M.F."/>
            <person name="Waghmare V.N."/>
            <person name="Walford S.A."/>
            <person name="Wright R.J."/>
            <person name="Zaki E.A."/>
            <person name="Zhang T."/>
            <person name="Dennis E.S."/>
            <person name="Mayer K.F."/>
            <person name="Peterson D.G."/>
            <person name="Rokhsar D.S."/>
            <person name="Wang X."/>
            <person name="Schmutz J."/>
        </authorList>
    </citation>
    <scope>NUCLEOTIDE SEQUENCE [LARGE SCALE GENOMIC DNA]</scope>
</reference>
<dbReference type="PANTHER" id="PTHR46773">
    <property type="match status" value="1"/>
</dbReference>
<protein>
    <recommendedName>
        <fullName evidence="4">Kelch repeat-containing protein</fullName>
    </recommendedName>
</protein>
<keyword evidence="1" id="KW-1133">Transmembrane helix</keyword>
<dbReference type="InterPro" id="IPR015915">
    <property type="entry name" value="Kelch-typ_b-propeller"/>
</dbReference>
<evidence type="ECO:0000256" key="1">
    <source>
        <dbReference type="SAM" id="Phobius"/>
    </source>
</evidence>
<dbReference type="Gramene" id="KJB69017">
    <property type="protein sequence ID" value="KJB69017"/>
    <property type="gene ID" value="B456_011G003000"/>
</dbReference>
<keyword evidence="1" id="KW-0472">Membrane</keyword>
<accession>A0A0D2REU9</accession>
<organism evidence="2 3">
    <name type="scientific">Gossypium raimondii</name>
    <name type="common">Peruvian cotton</name>
    <name type="synonym">Gossypium klotzschianum subsp. raimondii</name>
    <dbReference type="NCBI Taxonomy" id="29730"/>
    <lineage>
        <taxon>Eukaryota</taxon>
        <taxon>Viridiplantae</taxon>
        <taxon>Streptophyta</taxon>
        <taxon>Embryophyta</taxon>
        <taxon>Tracheophyta</taxon>
        <taxon>Spermatophyta</taxon>
        <taxon>Magnoliopsida</taxon>
        <taxon>eudicotyledons</taxon>
        <taxon>Gunneridae</taxon>
        <taxon>Pentapetalae</taxon>
        <taxon>rosids</taxon>
        <taxon>malvids</taxon>
        <taxon>Malvales</taxon>
        <taxon>Malvaceae</taxon>
        <taxon>Malvoideae</taxon>
        <taxon>Gossypium</taxon>
    </lineage>
</organism>
<dbReference type="Pfam" id="PF01344">
    <property type="entry name" value="Kelch_1"/>
    <property type="match status" value="1"/>
</dbReference>
<name>A0A0D2REU9_GOSRA</name>
<dbReference type="PANTHER" id="PTHR46773:SF5">
    <property type="entry name" value="OS04G0487100 PROTEIN"/>
    <property type="match status" value="1"/>
</dbReference>
<evidence type="ECO:0000313" key="3">
    <source>
        <dbReference type="Proteomes" id="UP000032304"/>
    </source>
</evidence>
<dbReference type="SUPFAM" id="SSF117281">
    <property type="entry name" value="Kelch motif"/>
    <property type="match status" value="1"/>
</dbReference>
<evidence type="ECO:0000313" key="2">
    <source>
        <dbReference type="EMBL" id="KJB69017.1"/>
    </source>
</evidence>
<feature type="transmembrane region" description="Helical" evidence="1">
    <location>
        <begin position="15"/>
        <end position="37"/>
    </location>
</feature>
<proteinExistence type="predicted"/>
<dbReference type="InterPro" id="IPR053256">
    <property type="entry name" value="Kelch_repeat-containing"/>
</dbReference>
<dbReference type="Proteomes" id="UP000032304">
    <property type="component" value="Chromosome 11"/>
</dbReference>
<sequence>MVRLTGKQQHTPGTIRFLLICIGIGLLLIGLIADIFWASSSRFKLSSLSISNNWSPHSSDFPATFPLMFNEPLNSSANQKPKEKHVKEKSKDGRVLSATFADLPAPQLKWEKMAPAPVPRLDGAAIQIKNLLFVFAGYGTIDHVHSHVDIYNFTDNTWGGRFDMPKEMAHSHLGMVTDGRYIYIVTGQYGPQCRGPTAHTFVLDTETKKWSDMPPLPVPRYAPATQLWRGRLHVMGGSKENRHTPGLEHWSLAVKDGKVLETEWRNEIPIPRGGPHRLLVIQCDYVSPTGIFKCFLVCGGSFAYTLMRICFGNNYQT</sequence>
<evidence type="ECO:0008006" key="4">
    <source>
        <dbReference type="Google" id="ProtNLM"/>
    </source>
</evidence>
<keyword evidence="1" id="KW-0812">Transmembrane</keyword>
<dbReference type="InterPro" id="IPR006652">
    <property type="entry name" value="Kelch_1"/>
</dbReference>
<dbReference type="Gene3D" id="2.120.10.80">
    <property type="entry name" value="Kelch-type beta propeller"/>
    <property type="match status" value="1"/>
</dbReference>